<evidence type="ECO:0000313" key="2">
    <source>
        <dbReference type="EMBL" id="QKM64402.1"/>
    </source>
</evidence>
<gene>
    <name evidence="2" type="ORF">DCO17_03600</name>
</gene>
<dbReference type="RefSeq" id="WP_173955445.1">
    <property type="nucleotide sequence ID" value="NZ_CP028942.1"/>
</dbReference>
<dbReference type="KEGG" id="ptrp:DCO17_03600"/>
<keyword evidence="1" id="KW-1133">Transmembrane helix</keyword>
<feature type="transmembrane region" description="Helical" evidence="1">
    <location>
        <begin position="14"/>
        <end position="38"/>
    </location>
</feature>
<organism evidence="2 3">
    <name type="scientific">Polynucleobacter tropicus</name>
    <dbReference type="NCBI Taxonomy" id="1743174"/>
    <lineage>
        <taxon>Bacteria</taxon>
        <taxon>Pseudomonadati</taxon>
        <taxon>Pseudomonadota</taxon>
        <taxon>Betaproteobacteria</taxon>
        <taxon>Burkholderiales</taxon>
        <taxon>Burkholderiaceae</taxon>
        <taxon>Polynucleobacter</taxon>
    </lineage>
</organism>
<feature type="transmembrane region" description="Helical" evidence="1">
    <location>
        <begin position="101"/>
        <end position="118"/>
    </location>
</feature>
<feature type="transmembrane region" description="Helical" evidence="1">
    <location>
        <begin position="50"/>
        <end position="71"/>
    </location>
</feature>
<keyword evidence="1" id="KW-0472">Membrane</keyword>
<dbReference type="Proteomes" id="UP000503312">
    <property type="component" value="Chromosome"/>
</dbReference>
<name>A0A6M9PWZ1_9BURK</name>
<feature type="transmembrane region" description="Helical" evidence="1">
    <location>
        <begin position="77"/>
        <end position="94"/>
    </location>
</feature>
<dbReference type="AlphaFoldDB" id="A0A6M9PWZ1"/>
<evidence type="ECO:0000256" key="1">
    <source>
        <dbReference type="SAM" id="Phobius"/>
    </source>
</evidence>
<evidence type="ECO:0000313" key="3">
    <source>
        <dbReference type="Proteomes" id="UP000503312"/>
    </source>
</evidence>
<reference evidence="2 3" key="1">
    <citation type="submission" date="2018-04" db="EMBL/GenBank/DDBJ databases">
        <title>Polynucleobacter sp. UH21B genome.</title>
        <authorList>
            <person name="Hahn M.W."/>
        </authorList>
    </citation>
    <scope>NUCLEOTIDE SEQUENCE [LARGE SCALE GENOMIC DNA]</scope>
    <source>
        <strain evidence="2 3">MWH-UH21B</strain>
    </source>
</reference>
<dbReference type="EMBL" id="CP028942">
    <property type="protein sequence ID" value="QKM64402.1"/>
    <property type="molecule type" value="Genomic_DNA"/>
</dbReference>
<sequence>MNVIHNMADALSGWGLWIALVGACLGTYFCRAIGVLLSNSINQDSEIFRWLSAVTYAMVAALTIRLIVMPLGLMATVPLWIRILICGLSIGVMVSKPTKRLVPALLTGTLLMVGYGIIR</sequence>
<keyword evidence="1" id="KW-0812">Transmembrane</keyword>
<keyword evidence="3" id="KW-1185">Reference proteome</keyword>
<protein>
    <submittedName>
        <fullName evidence="2">AzlD domain-containing protein</fullName>
    </submittedName>
</protein>
<dbReference type="Pfam" id="PF05437">
    <property type="entry name" value="AzlD"/>
    <property type="match status" value="1"/>
</dbReference>
<dbReference type="InterPro" id="IPR008407">
    <property type="entry name" value="Brnchd-chn_aa_trnsp_AzlD"/>
</dbReference>
<proteinExistence type="predicted"/>
<accession>A0A6M9PWZ1</accession>